<reference evidence="2 3" key="1">
    <citation type="submission" date="2015-06" db="EMBL/GenBank/DDBJ databases">
        <title>Draft genome of the ant-associated black yeast Phialophora attae CBS 131958.</title>
        <authorList>
            <person name="Moreno L.F."/>
            <person name="Stielow B.J."/>
            <person name="de Hoog S."/>
            <person name="Vicente V.A."/>
            <person name="Weiss V.A."/>
            <person name="de Vries M."/>
            <person name="Cruz L.M."/>
            <person name="Souza E.M."/>
        </authorList>
    </citation>
    <scope>NUCLEOTIDE SEQUENCE [LARGE SCALE GENOMIC DNA]</scope>
    <source>
        <strain evidence="2 3">CBS 131958</strain>
    </source>
</reference>
<dbReference type="Proteomes" id="UP000038010">
    <property type="component" value="Unassembled WGS sequence"/>
</dbReference>
<dbReference type="RefSeq" id="XP_018005497.1">
    <property type="nucleotide sequence ID" value="XM_018148013.1"/>
</dbReference>
<feature type="region of interest" description="Disordered" evidence="1">
    <location>
        <begin position="35"/>
        <end position="104"/>
    </location>
</feature>
<evidence type="ECO:0000256" key="1">
    <source>
        <dbReference type="SAM" id="MobiDB-lite"/>
    </source>
</evidence>
<dbReference type="AlphaFoldDB" id="A0A0N1HGU9"/>
<dbReference type="PANTHER" id="PTHR42068:SF1">
    <property type="entry name" value="YALI0B18964P"/>
    <property type="match status" value="1"/>
</dbReference>
<dbReference type="VEuPathDB" id="FungiDB:AB675_762"/>
<organism evidence="2 3">
    <name type="scientific">Cyphellophora attinorum</name>
    <dbReference type="NCBI Taxonomy" id="1664694"/>
    <lineage>
        <taxon>Eukaryota</taxon>
        <taxon>Fungi</taxon>
        <taxon>Dikarya</taxon>
        <taxon>Ascomycota</taxon>
        <taxon>Pezizomycotina</taxon>
        <taxon>Eurotiomycetes</taxon>
        <taxon>Chaetothyriomycetidae</taxon>
        <taxon>Chaetothyriales</taxon>
        <taxon>Cyphellophoraceae</taxon>
        <taxon>Cyphellophora</taxon>
    </lineage>
</organism>
<evidence type="ECO:0000313" key="3">
    <source>
        <dbReference type="Proteomes" id="UP000038010"/>
    </source>
</evidence>
<feature type="compositionally biased region" description="Low complexity" evidence="1">
    <location>
        <begin position="45"/>
        <end position="59"/>
    </location>
</feature>
<keyword evidence="3" id="KW-1185">Reference proteome</keyword>
<comment type="caution">
    <text evidence="2">The sequence shown here is derived from an EMBL/GenBank/DDBJ whole genome shotgun (WGS) entry which is preliminary data.</text>
</comment>
<proteinExistence type="predicted"/>
<gene>
    <name evidence="2" type="ORF">AB675_762</name>
</gene>
<dbReference type="OrthoDB" id="5396252at2759"/>
<dbReference type="EMBL" id="LFJN01000001">
    <property type="protein sequence ID" value="KPI45534.1"/>
    <property type="molecule type" value="Genomic_DNA"/>
</dbReference>
<dbReference type="STRING" id="1664694.A0A0N1HGU9"/>
<accession>A0A0N1HGU9</accession>
<feature type="compositionally biased region" description="Acidic residues" evidence="1">
    <location>
        <begin position="94"/>
        <end position="103"/>
    </location>
</feature>
<protein>
    <submittedName>
        <fullName evidence="2">Uncharacterized protein</fullName>
    </submittedName>
</protein>
<name>A0A0N1HGU9_9EURO</name>
<sequence length="135" mass="14884">MANCNVHAQNGNYAASIAPSERSNVGLSARYRPVSTAAEMEQPNSANRRASTFTSTSTRPWSLLDLSLRPTPPMPQGRKSVSPLGRRSALNGNTDEDDDEEGWAELKAKKEKKQKGWKLRKGQNDALRELYNGVP</sequence>
<evidence type="ECO:0000313" key="2">
    <source>
        <dbReference type="EMBL" id="KPI45534.1"/>
    </source>
</evidence>
<dbReference type="GeneID" id="28739882"/>
<dbReference type="PANTHER" id="PTHR42068">
    <property type="entry name" value="YALI0B18964P"/>
    <property type="match status" value="1"/>
</dbReference>